<feature type="domain" description="Histidine kinase" evidence="9">
    <location>
        <begin position="95"/>
        <end position="309"/>
    </location>
</feature>
<evidence type="ECO:0000256" key="3">
    <source>
        <dbReference type="ARBA" id="ARBA00012438"/>
    </source>
</evidence>
<dbReference type="GO" id="GO:0000155">
    <property type="term" value="F:phosphorelay sensor kinase activity"/>
    <property type="evidence" value="ECO:0007669"/>
    <property type="project" value="InterPro"/>
</dbReference>
<dbReference type="GO" id="GO:0016036">
    <property type="term" value="P:cellular response to phosphate starvation"/>
    <property type="evidence" value="ECO:0007669"/>
    <property type="project" value="TreeGrafter"/>
</dbReference>
<evidence type="ECO:0000256" key="8">
    <source>
        <dbReference type="SAM" id="Phobius"/>
    </source>
</evidence>
<dbReference type="InterPro" id="IPR003661">
    <property type="entry name" value="HisK_dim/P_dom"/>
</dbReference>
<keyword evidence="7" id="KW-0902">Two-component regulatory system</keyword>
<dbReference type="PANTHER" id="PTHR45453:SF1">
    <property type="entry name" value="PHOSPHATE REGULON SENSOR PROTEIN PHOR"/>
    <property type="match status" value="1"/>
</dbReference>
<dbReference type="SMART" id="SM00388">
    <property type="entry name" value="HisKA"/>
    <property type="match status" value="1"/>
</dbReference>
<dbReference type="SUPFAM" id="SSF47384">
    <property type="entry name" value="Homodimeric domain of signal transducing histidine kinase"/>
    <property type="match status" value="1"/>
</dbReference>
<evidence type="ECO:0000313" key="11">
    <source>
        <dbReference type="Proteomes" id="UP000245845"/>
    </source>
</evidence>
<dbReference type="GO" id="GO:0005886">
    <property type="term" value="C:plasma membrane"/>
    <property type="evidence" value="ECO:0007669"/>
    <property type="project" value="TreeGrafter"/>
</dbReference>
<reference evidence="10 11" key="1">
    <citation type="submission" date="2018-05" db="EMBL/GenBank/DDBJ databases">
        <title>The Hungate 1000. A catalogue of reference genomes from the rumen microbiome.</title>
        <authorList>
            <person name="Kelly W."/>
        </authorList>
    </citation>
    <scope>NUCLEOTIDE SEQUENCE [LARGE SCALE GENOMIC DNA]</scope>
    <source>
        <strain evidence="10 11">NLAE-zl-C242</strain>
    </source>
</reference>
<dbReference type="InterPro" id="IPR005467">
    <property type="entry name" value="His_kinase_dom"/>
</dbReference>
<dbReference type="FunFam" id="3.30.565.10:FF:000006">
    <property type="entry name" value="Sensor histidine kinase WalK"/>
    <property type="match status" value="1"/>
</dbReference>
<dbReference type="InterPro" id="IPR036890">
    <property type="entry name" value="HATPase_C_sf"/>
</dbReference>
<dbReference type="RefSeq" id="WP_242996045.1">
    <property type="nucleotide sequence ID" value="NZ_BAAACK010000026.1"/>
</dbReference>
<keyword evidence="8" id="KW-0812">Transmembrane</keyword>
<dbReference type="PROSITE" id="PS50109">
    <property type="entry name" value="HIS_KIN"/>
    <property type="match status" value="1"/>
</dbReference>
<organism evidence="10 11">
    <name type="scientific">Faecalicatena orotica</name>
    <dbReference type="NCBI Taxonomy" id="1544"/>
    <lineage>
        <taxon>Bacteria</taxon>
        <taxon>Bacillati</taxon>
        <taxon>Bacillota</taxon>
        <taxon>Clostridia</taxon>
        <taxon>Lachnospirales</taxon>
        <taxon>Lachnospiraceae</taxon>
        <taxon>Faecalicatena</taxon>
    </lineage>
</organism>
<evidence type="ECO:0000256" key="7">
    <source>
        <dbReference type="ARBA" id="ARBA00023012"/>
    </source>
</evidence>
<dbReference type="EC" id="2.7.13.3" evidence="3"/>
<evidence type="ECO:0000256" key="2">
    <source>
        <dbReference type="ARBA" id="ARBA00004370"/>
    </source>
</evidence>
<dbReference type="InterPro" id="IPR050351">
    <property type="entry name" value="BphY/WalK/GraS-like"/>
</dbReference>
<proteinExistence type="predicted"/>
<gene>
    <name evidence="10" type="ORF">A8806_106141</name>
</gene>
<dbReference type="CDD" id="cd00082">
    <property type="entry name" value="HisKA"/>
    <property type="match status" value="1"/>
</dbReference>
<dbReference type="InterPro" id="IPR004358">
    <property type="entry name" value="Sig_transdc_His_kin-like_C"/>
</dbReference>
<feature type="transmembrane region" description="Helical" evidence="8">
    <location>
        <begin position="6"/>
        <end position="27"/>
    </location>
</feature>
<keyword evidence="8" id="KW-0472">Membrane</keyword>
<dbReference type="PANTHER" id="PTHR45453">
    <property type="entry name" value="PHOSPHATE REGULON SENSOR PROTEIN PHOR"/>
    <property type="match status" value="1"/>
</dbReference>
<dbReference type="EMBL" id="QGDL01000006">
    <property type="protein sequence ID" value="PWJ29404.1"/>
    <property type="molecule type" value="Genomic_DNA"/>
</dbReference>
<dbReference type="PRINTS" id="PR00344">
    <property type="entry name" value="BCTRLSENSOR"/>
</dbReference>
<dbReference type="SUPFAM" id="SSF55874">
    <property type="entry name" value="ATPase domain of HSP90 chaperone/DNA topoisomerase II/histidine kinase"/>
    <property type="match status" value="1"/>
</dbReference>
<accession>A0A2Y9BEE2</accession>
<dbReference type="GO" id="GO:0004721">
    <property type="term" value="F:phosphoprotein phosphatase activity"/>
    <property type="evidence" value="ECO:0007669"/>
    <property type="project" value="TreeGrafter"/>
</dbReference>
<keyword evidence="6 10" id="KW-0418">Kinase</keyword>
<protein>
    <recommendedName>
        <fullName evidence="3">histidine kinase</fullName>
        <ecNumber evidence="3">2.7.13.3</ecNumber>
    </recommendedName>
</protein>
<dbReference type="Gene3D" id="1.10.287.130">
    <property type="match status" value="1"/>
</dbReference>
<evidence type="ECO:0000256" key="5">
    <source>
        <dbReference type="ARBA" id="ARBA00022679"/>
    </source>
</evidence>
<keyword evidence="4" id="KW-0597">Phosphoprotein</keyword>
<dbReference type="InterPro" id="IPR003594">
    <property type="entry name" value="HATPase_dom"/>
</dbReference>
<sequence length="310" mass="35030">MTISLGAAVVILAAGMSAAVVISFLVFRRKYRKLTGYIGDTLDDMISGKEPSRNTDLETLSSKLAMKVEKLGEVTRLSGEQNLRQKQEIQGMVSDISHQLKTPIANIMMYSDTVSMSPDLGEEDRRLLSVMENQVNKLDFLVRSLVKMSRLESNLITLKKENTPLFQTISGAVSSVLPKAEKKRIGLEVHCPEALRLFYDPKWTEEAIFNVLDNAVKYTPDGGKIILDVDHRQMYTRIRIRDTGTGIDPEHINDIFKRFYREEAVRKEEGVGIGLYLTREILMKQSGYIMVESRKGEGSTFSLFLSNERP</sequence>
<name>A0A2Y9BEE2_9FIRM</name>
<evidence type="ECO:0000259" key="9">
    <source>
        <dbReference type="PROSITE" id="PS50109"/>
    </source>
</evidence>
<dbReference type="AlphaFoldDB" id="A0A2Y9BEE2"/>
<keyword evidence="5" id="KW-0808">Transferase</keyword>
<keyword evidence="11" id="KW-1185">Reference proteome</keyword>
<evidence type="ECO:0000256" key="6">
    <source>
        <dbReference type="ARBA" id="ARBA00022777"/>
    </source>
</evidence>
<comment type="subcellular location">
    <subcellularLocation>
        <location evidence="2">Membrane</location>
    </subcellularLocation>
</comment>
<dbReference type="SMART" id="SM00387">
    <property type="entry name" value="HATPase_c"/>
    <property type="match status" value="1"/>
</dbReference>
<evidence type="ECO:0000256" key="4">
    <source>
        <dbReference type="ARBA" id="ARBA00022553"/>
    </source>
</evidence>
<dbReference type="InterPro" id="IPR036097">
    <property type="entry name" value="HisK_dim/P_sf"/>
</dbReference>
<dbReference type="Proteomes" id="UP000245845">
    <property type="component" value="Unassembled WGS sequence"/>
</dbReference>
<evidence type="ECO:0000313" key="10">
    <source>
        <dbReference type="EMBL" id="PWJ29404.1"/>
    </source>
</evidence>
<keyword evidence="8" id="KW-1133">Transmembrane helix</keyword>
<dbReference type="Gene3D" id="3.30.565.10">
    <property type="entry name" value="Histidine kinase-like ATPase, C-terminal domain"/>
    <property type="match status" value="1"/>
</dbReference>
<comment type="catalytic activity">
    <reaction evidence="1">
        <text>ATP + protein L-histidine = ADP + protein N-phospho-L-histidine.</text>
        <dbReference type="EC" id="2.7.13.3"/>
    </reaction>
</comment>
<evidence type="ECO:0000256" key="1">
    <source>
        <dbReference type="ARBA" id="ARBA00000085"/>
    </source>
</evidence>
<dbReference type="Pfam" id="PF02518">
    <property type="entry name" value="HATPase_c"/>
    <property type="match status" value="1"/>
</dbReference>
<comment type="caution">
    <text evidence="10">The sequence shown here is derived from an EMBL/GenBank/DDBJ whole genome shotgun (WGS) entry which is preliminary data.</text>
</comment>
<dbReference type="Pfam" id="PF00512">
    <property type="entry name" value="HisKA"/>
    <property type="match status" value="1"/>
</dbReference>